<evidence type="ECO:0000259" key="2">
    <source>
        <dbReference type="Pfam" id="PF00535"/>
    </source>
</evidence>
<keyword evidence="1 4" id="KW-0808">Transferase</keyword>
<feature type="domain" description="Glycosyltransferase 2-like" evidence="2">
    <location>
        <begin position="9"/>
        <end position="120"/>
    </location>
</feature>
<proteinExistence type="predicted"/>
<dbReference type="AlphaFoldDB" id="A0A1H6YPB5"/>
<dbReference type="Pfam" id="PF00535">
    <property type="entry name" value="Glycos_transf_2"/>
    <property type="match status" value="1"/>
</dbReference>
<sequence>MNFISATTLVIATYNWPEALRCCLLSVARQKKLPAEVVIADDGSDERTYNLIHQFQEKFPVPILHVWHEDLGFRKTKILNKAVLGSSGEYIIQVDGDVILHPSFIEDHIAAAETGSFVRGSRARLTAAKTTALLGNAETDIGFYSRGVYNRLNAVRLPVFRSFGQRKEMKSRNVRGSNLAFWKRDFVKINGYNNALNGWGHEDEELAARFINNNIAKKIVKLSAVQFHLHHQELSRVNESHHSQILQETLTTKSKICLNGYENLY</sequence>
<dbReference type="SUPFAM" id="SSF53448">
    <property type="entry name" value="Nucleotide-diphospho-sugar transferases"/>
    <property type="match status" value="1"/>
</dbReference>
<dbReference type="GO" id="GO:0016740">
    <property type="term" value="F:transferase activity"/>
    <property type="evidence" value="ECO:0007669"/>
    <property type="project" value="UniProtKB-KW"/>
</dbReference>
<dbReference type="InterPro" id="IPR050834">
    <property type="entry name" value="Glycosyltransf_2"/>
</dbReference>
<dbReference type="Gene3D" id="3.90.550.10">
    <property type="entry name" value="Spore Coat Polysaccharide Biosynthesis Protein SpsA, Chain A"/>
    <property type="match status" value="1"/>
</dbReference>
<dbReference type="PANTHER" id="PTHR43685">
    <property type="entry name" value="GLYCOSYLTRANSFERASE"/>
    <property type="match status" value="1"/>
</dbReference>
<organism evidence="4 5">
    <name type="scientific">Dyadobacter koreensis</name>
    <dbReference type="NCBI Taxonomy" id="408657"/>
    <lineage>
        <taxon>Bacteria</taxon>
        <taxon>Pseudomonadati</taxon>
        <taxon>Bacteroidota</taxon>
        <taxon>Cytophagia</taxon>
        <taxon>Cytophagales</taxon>
        <taxon>Spirosomataceae</taxon>
        <taxon>Dyadobacter</taxon>
    </lineage>
</organism>
<dbReference type="CDD" id="cd06420">
    <property type="entry name" value="GT2_Chondriotin_Pol_N"/>
    <property type="match status" value="1"/>
</dbReference>
<dbReference type="EMBL" id="FNXY01000007">
    <property type="protein sequence ID" value="SEJ38585.1"/>
    <property type="molecule type" value="Genomic_DNA"/>
</dbReference>
<dbReference type="STRING" id="408657.SAMN04487995_4392"/>
<accession>A0A1H6YPB5</accession>
<dbReference type="InterPro" id="IPR029044">
    <property type="entry name" value="Nucleotide-diphossugar_trans"/>
</dbReference>
<dbReference type="RefSeq" id="WP_090338401.1">
    <property type="nucleotide sequence ID" value="NZ_FNXY01000007.1"/>
</dbReference>
<evidence type="ECO:0000256" key="1">
    <source>
        <dbReference type="ARBA" id="ARBA00022679"/>
    </source>
</evidence>
<protein>
    <submittedName>
        <fullName evidence="4">Glycosyltransferase involved in cell wall bisynthesis</fullName>
    </submittedName>
</protein>
<gene>
    <name evidence="4" type="ORF">SAMN04487995_4392</name>
</gene>
<name>A0A1H6YPB5_9BACT</name>
<reference evidence="4 5" key="1">
    <citation type="submission" date="2016-10" db="EMBL/GenBank/DDBJ databases">
        <authorList>
            <person name="de Groot N.N."/>
        </authorList>
    </citation>
    <scope>NUCLEOTIDE SEQUENCE [LARGE SCALE GENOMIC DNA]</scope>
    <source>
        <strain evidence="4 5">DSM 19938</strain>
    </source>
</reference>
<evidence type="ECO:0000313" key="5">
    <source>
        <dbReference type="Proteomes" id="UP000199532"/>
    </source>
</evidence>
<evidence type="ECO:0000313" key="4">
    <source>
        <dbReference type="EMBL" id="SEJ38585.1"/>
    </source>
</evidence>
<dbReference type="InterPro" id="IPR027791">
    <property type="entry name" value="Galactosyl_T_C"/>
</dbReference>
<evidence type="ECO:0000259" key="3">
    <source>
        <dbReference type="Pfam" id="PF02709"/>
    </source>
</evidence>
<dbReference type="PANTHER" id="PTHR43685:SF3">
    <property type="entry name" value="SLR2126 PROTEIN"/>
    <property type="match status" value="1"/>
</dbReference>
<dbReference type="Pfam" id="PF02709">
    <property type="entry name" value="Glyco_transf_7C"/>
    <property type="match status" value="1"/>
</dbReference>
<dbReference type="Proteomes" id="UP000199532">
    <property type="component" value="Unassembled WGS sequence"/>
</dbReference>
<dbReference type="InterPro" id="IPR001173">
    <property type="entry name" value="Glyco_trans_2-like"/>
</dbReference>
<dbReference type="OrthoDB" id="9815923at2"/>
<feature type="domain" description="Galactosyltransferase C-terminal" evidence="3">
    <location>
        <begin position="169"/>
        <end position="222"/>
    </location>
</feature>
<keyword evidence="5" id="KW-1185">Reference proteome</keyword>